<keyword evidence="3" id="KW-1185">Reference proteome</keyword>
<dbReference type="GeneID" id="77727146"/>
<protein>
    <submittedName>
        <fullName evidence="2">Uncharacterized protein</fullName>
    </submittedName>
</protein>
<accession>A0AA38H1K8</accession>
<comment type="caution">
    <text evidence="2">The sequence shown here is derived from an EMBL/GenBank/DDBJ whole genome shotgun (WGS) entry which is preliminary data.</text>
</comment>
<dbReference type="RefSeq" id="XP_052942689.1">
    <property type="nucleotide sequence ID" value="XM_053087941.1"/>
</dbReference>
<organism evidence="2 3">
    <name type="scientific">Dioszegia hungarica</name>
    <dbReference type="NCBI Taxonomy" id="4972"/>
    <lineage>
        <taxon>Eukaryota</taxon>
        <taxon>Fungi</taxon>
        <taxon>Dikarya</taxon>
        <taxon>Basidiomycota</taxon>
        <taxon>Agaricomycotina</taxon>
        <taxon>Tremellomycetes</taxon>
        <taxon>Tremellales</taxon>
        <taxon>Bulleribasidiaceae</taxon>
        <taxon>Dioszegia</taxon>
    </lineage>
</organism>
<evidence type="ECO:0000256" key="1">
    <source>
        <dbReference type="SAM" id="MobiDB-lite"/>
    </source>
</evidence>
<proteinExistence type="predicted"/>
<sequence length="218" mass="23659">MPDGRGRGNGVLRPSPSSPLRVHSQAITGCWKRPIGPPHDPAGGKKCHTQRIGCSLYVALPRRILTNAAPLAEHDTRRPQPAAEALDLESLRQSPVLYQAQQPRFNPVFNLSYHIAIATRDSTLPHHTQPGNLHLYQRIQTGPGSSPCDFKVNGLEISILDEKIVIGGRAYPIVPGENTVTKSSDGTLSVNGMDGAAGSKSTESTNLWSLFSWVTRCR</sequence>
<dbReference type="EMBL" id="JAKWFO010000013">
    <property type="protein sequence ID" value="KAI9632912.1"/>
    <property type="molecule type" value="Genomic_DNA"/>
</dbReference>
<evidence type="ECO:0000313" key="2">
    <source>
        <dbReference type="EMBL" id="KAI9632912.1"/>
    </source>
</evidence>
<dbReference type="Proteomes" id="UP001164286">
    <property type="component" value="Unassembled WGS sequence"/>
</dbReference>
<evidence type="ECO:0000313" key="3">
    <source>
        <dbReference type="Proteomes" id="UP001164286"/>
    </source>
</evidence>
<name>A0AA38H1K8_9TREE</name>
<reference evidence="2" key="1">
    <citation type="journal article" date="2022" name="G3 (Bethesda)">
        <title>High quality genome of the basidiomycete yeast Dioszegia hungarica PDD-24b-2 isolated from cloud water.</title>
        <authorList>
            <person name="Jarrige D."/>
            <person name="Haridas S."/>
            <person name="Bleykasten-Grosshans C."/>
            <person name="Joly M."/>
            <person name="Nadalig T."/>
            <person name="Sancelme M."/>
            <person name="Vuilleumier S."/>
            <person name="Grigoriev I.V."/>
            <person name="Amato P."/>
            <person name="Bringel F."/>
        </authorList>
    </citation>
    <scope>NUCLEOTIDE SEQUENCE</scope>
    <source>
        <strain evidence="2">PDD-24b-2</strain>
    </source>
</reference>
<dbReference type="AlphaFoldDB" id="A0AA38H1K8"/>
<gene>
    <name evidence="2" type="ORF">MKK02DRAFT_29912</name>
</gene>
<feature type="region of interest" description="Disordered" evidence="1">
    <location>
        <begin position="1"/>
        <end position="23"/>
    </location>
</feature>